<dbReference type="PANTHER" id="PTHR19256:SF65">
    <property type="entry name" value="T CELL RECEPTOR GAMMA CONSTANT 1-RELATED"/>
    <property type="match status" value="1"/>
</dbReference>
<dbReference type="GeneTree" id="ENSGT00940000163891"/>
<feature type="chain" id="PRO_5018657169" description="Ig-like domain-containing protein" evidence="8">
    <location>
        <begin position="18"/>
        <end position="239"/>
    </location>
</feature>
<dbReference type="InterPro" id="IPR013106">
    <property type="entry name" value="Ig_V-set"/>
</dbReference>
<reference evidence="10" key="1">
    <citation type="submission" date="2025-08" db="UniProtKB">
        <authorList>
            <consortium name="Ensembl"/>
        </authorList>
    </citation>
    <scope>IDENTIFICATION</scope>
</reference>
<protein>
    <recommendedName>
        <fullName evidence="9">Ig-like domain-containing protein</fullName>
    </recommendedName>
</protein>
<keyword evidence="6" id="KW-0675">Receptor</keyword>
<keyword evidence="3" id="KW-1133">Transmembrane helix</keyword>
<evidence type="ECO:0000256" key="1">
    <source>
        <dbReference type="ARBA" id="ARBA00004370"/>
    </source>
</evidence>
<dbReference type="InterPro" id="IPR003599">
    <property type="entry name" value="Ig_sub"/>
</dbReference>
<dbReference type="PROSITE" id="PS50835">
    <property type="entry name" value="IG_LIKE"/>
    <property type="match status" value="1"/>
</dbReference>
<keyword evidence="2" id="KW-0812">Transmembrane</keyword>
<dbReference type="STRING" id="109280.ENSHCOP00000003318"/>
<dbReference type="Pfam" id="PF07654">
    <property type="entry name" value="C1-set"/>
    <property type="match status" value="1"/>
</dbReference>
<evidence type="ECO:0000256" key="6">
    <source>
        <dbReference type="ARBA" id="ARBA00023170"/>
    </source>
</evidence>
<dbReference type="AlphaFoldDB" id="A0A3Q2XG71"/>
<comment type="subcellular location">
    <subcellularLocation>
        <location evidence="1">Membrane</location>
    </subcellularLocation>
</comment>
<dbReference type="CDD" id="cd00099">
    <property type="entry name" value="IgV"/>
    <property type="match status" value="1"/>
</dbReference>
<dbReference type="InterPro" id="IPR007110">
    <property type="entry name" value="Ig-like_dom"/>
</dbReference>
<name>A0A3Q2XG71_HIPCM</name>
<keyword evidence="5" id="KW-1015">Disulfide bond</keyword>
<evidence type="ECO:0000259" key="9">
    <source>
        <dbReference type="PROSITE" id="PS50835"/>
    </source>
</evidence>
<proteinExistence type="predicted"/>
<dbReference type="InterPro" id="IPR036179">
    <property type="entry name" value="Ig-like_dom_sf"/>
</dbReference>
<dbReference type="SMART" id="SM00407">
    <property type="entry name" value="IGc1"/>
    <property type="match status" value="1"/>
</dbReference>
<dbReference type="InterPro" id="IPR013783">
    <property type="entry name" value="Ig-like_fold"/>
</dbReference>
<organism evidence="10 11">
    <name type="scientific">Hippocampus comes</name>
    <name type="common">Tiger tail seahorse</name>
    <dbReference type="NCBI Taxonomy" id="109280"/>
    <lineage>
        <taxon>Eukaryota</taxon>
        <taxon>Metazoa</taxon>
        <taxon>Chordata</taxon>
        <taxon>Craniata</taxon>
        <taxon>Vertebrata</taxon>
        <taxon>Euteleostomi</taxon>
        <taxon>Actinopterygii</taxon>
        <taxon>Neopterygii</taxon>
        <taxon>Teleostei</taxon>
        <taxon>Neoteleostei</taxon>
        <taxon>Acanthomorphata</taxon>
        <taxon>Syngnathiaria</taxon>
        <taxon>Syngnathiformes</taxon>
        <taxon>Syngnathoidei</taxon>
        <taxon>Syngnathidae</taxon>
        <taxon>Hippocampus</taxon>
    </lineage>
</organism>
<evidence type="ECO:0000256" key="3">
    <source>
        <dbReference type="ARBA" id="ARBA00022989"/>
    </source>
</evidence>
<dbReference type="InterPro" id="IPR003598">
    <property type="entry name" value="Ig_sub2"/>
</dbReference>
<evidence type="ECO:0000256" key="4">
    <source>
        <dbReference type="ARBA" id="ARBA00023136"/>
    </source>
</evidence>
<dbReference type="InterPro" id="IPR051117">
    <property type="entry name" value="TRG_var/const_region"/>
</dbReference>
<evidence type="ECO:0000313" key="10">
    <source>
        <dbReference type="Ensembl" id="ENSHCOP00000003318.1"/>
    </source>
</evidence>
<feature type="domain" description="Ig-like" evidence="9">
    <location>
        <begin position="140"/>
        <end position="233"/>
    </location>
</feature>
<reference evidence="10" key="2">
    <citation type="submission" date="2025-09" db="UniProtKB">
        <authorList>
            <consortium name="Ensembl"/>
        </authorList>
    </citation>
    <scope>IDENTIFICATION</scope>
</reference>
<keyword evidence="7" id="KW-0393">Immunoglobulin domain</keyword>
<dbReference type="Proteomes" id="UP000264820">
    <property type="component" value="Unplaced"/>
</dbReference>
<evidence type="ECO:0000256" key="2">
    <source>
        <dbReference type="ARBA" id="ARBA00022692"/>
    </source>
</evidence>
<dbReference type="OMA" id="HTIWFIN"/>
<dbReference type="PANTHER" id="PTHR19256">
    <property type="entry name" value="T-CELL RECEPTOR GAMMA CHAIN"/>
    <property type="match status" value="1"/>
</dbReference>
<sequence length="239" mass="25428">MLGTLCLLISALTYVDAAKVLTQTPAVLTVPVGQQVVFNCDIQRDDGYVVSFYKQVPGDAPQFVLYYYHTHSSPSLGGGFPSSRFDAKSSSPTNYKLIIKQAEVGDSAEYYCSTWDSAASVLVFGGGTKLFVTSSDLPAPVVTVFPPASAELQSKNATLVCVATQSSPYADVTWLAHGVPVSGAITTDPAVRQADQSYKISSYLTVETSEWNTDTAYTCKVSLGSKSAESTINKSKCAP</sequence>
<feature type="signal peptide" evidence="8">
    <location>
        <begin position="1"/>
        <end position="17"/>
    </location>
</feature>
<dbReference type="InterPro" id="IPR003597">
    <property type="entry name" value="Ig_C1-set"/>
</dbReference>
<evidence type="ECO:0000256" key="5">
    <source>
        <dbReference type="ARBA" id="ARBA00023157"/>
    </source>
</evidence>
<evidence type="ECO:0000313" key="11">
    <source>
        <dbReference type="Proteomes" id="UP000264820"/>
    </source>
</evidence>
<keyword evidence="8" id="KW-0732">Signal</keyword>
<evidence type="ECO:0000256" key="8">
    <source>
        <dbReference type="SAM" id="SignalP"/>
    </source>
</evidence>
<dbReference type="FunFam" id="2.60.40.10:FF:000283">
    <property type="entry name" value="Immunoglobulin kappa constant"/>
    <property type="match status" value="1"/>
</dbReference>
<keyword evidence="11" id="KW-1185">Reference proteome</keyword>
<dbReference type="SUPFAM" id="SSF48726">
    <property type="entry name" value="Immunoglobulin"/>
    <property type="match status" value="2"/>
</dbReference>
<accession>A0A3Q2XG71</accession>
<keyword evidence="4" id="KW-0472">Membrane</keyword>
<evidence type="ECO:0000256" key="7">
    <source>
        <dbReference type="ARBA" id="ARBA00023319"/>
    </source>
</evidence>
<dbReference type="Ensembl" id="ENSHCOT00000008934.1">
    <property type="protein sequence ID" value="ENSHCOP00000003318.1"/>
    <property type="gene ID" value="ENSHCOG00000004625.1"/>
</dbReference>
<dbReference type="SMART" id="SM00408">
    <property type="entry name" value="IGc2"/>
    <property type="match status" value="2"/>
</dbReference>
<dbReference type="Gene3D" id="2.60.40.10">
    <property type="entry name" value="Immunoglobulins"/>
    <property type="match status" value="2"/>
</dbReference>
<dbReference type="SMART" id="SM00406">
    <property type="entry name" value="IGv"/>
    <property type="match status" value="1"/>
</dbReference>
<dbReference type="SMART" id="SM00409">
    <property type="entry name" value="IG"/>
    <property type="match status" value="2"/>
</dbReference>
<dbReference type="Pfam" id="PF07686">
    <property type="entry name" value="V-set"/>
    <property type="match status" value="1"/>
</dbReference>
<dbReference type="GO" id="GO:0016020">
    <property type="term" value="C:membrane"/>
    <property type="evidence" value="ECO:0007669"/>
    <property type="project" value="UniProtKB-SubCell"/>
</dbReference>